<dbReference type="EMBL" id="LAZR01004751">
    <property type="protein sequence ID" value="KKN05886.1"/>
    <property type="molecule type" value="Genomic_DNA"/>
</dbReference>
<accession>A0A0F9PXY3</accession>
<evidence type="ECO:0008006" key="2">
    <source>
        <dbReference type="Google" id="ProtNLM"/>
    </source>
</evidence>
<comment type="caution">
    <text evidence="1">The sequence shown here is derived from an EMBL/GenBank/DDBJ whole genome shotgun (WGS) entry which is preliminary data.</text>
</comment>
<evidence type="ECO:0000313" key="1">
    <source>
        <dbReference type="EMBL" id="KKN05886.1"/>
    </source>
</evidence>
<sequence>MAENEELETKVADLETLVAQALEIASHHAPAHGDEGHDPFTHSDVKGHSHHQAITFLAGAVLTWTNMLAALTEAFGLTTVHRLKFDLSGFHQARIIVNVQAAGHSTPALIRGQYSTDESSWAYLDGSAGPSVDISATGTKVSGWVDLVAASQDDVFLRIVGLDGDGIVDPQFGLIAIEVR</sequence>
<protein>
    <recommendedName>
        <fullName evidence="2">F5/8 type C domain-containing protein</fullName>
    </recommendedName>
</protein>
<gene>
    <name evidence="1" type="ORF">LCGC14_1082800</name>
</gene>
<organism evidence="1">
    <name type="scientific">marine sediment metagenome</name>
    <dbReference type="NCBI Taxonomy" id="412755"/>
    <lineage>
        <taxon>unclassified sequences</taxon>
        <taxon>metagenomes</taxon>
        <taxon>ecological metagenomes</taxon>
    </lineage>
</organism>
<proteinExistence type="predicted"/>
<reference evidence="1" key="1">
    <citation type="journal article" date="2015" name="Nature">
        <title>Complex archaea that bridge the gap between prokaryotes and eukaryotes.</title>
        <authorList>
            <person name="Spang A."/>
            <person name="Saw J.H."/>
            <person name="Jorgensen S.L."/>
            <person name="Zaremba-Niedzwiedzka K."/>
            <person name="Martijn J."/>
            <person name="Lind A.E."/>
            <person name="van Eijk R."/>
            <person name="Schleper C."/>
            <person name="Guy L."/>
            <person name="Ettema T.J."/>
        </authorList>
    </citation>
    <scope>NUCLEOTIDE SEQUENCE</scope>
</reference>
<name>A0A0F9PXY3_9ZZZZ</name>
<dbReference type="AlphaFoldDB" id="A0A0F9PXY3"/>